<dbReference type="AlphaFoldDB" id="A0AAN8JF62"/>
<dbReference type="EMBL" id="JAZGQO010000010">
    <property type="protein sequence ID" value="KAK6175795.1"/>
    <property type="molecule type" value="Genomic_DNA"/>
</dbReference>
<keyword evidence="3" id="KW-1185">Reference proteome</keyword>
<protein>
    <submittedName>
        <fullName evidence="2">Uncharacterized protein</fullName>
    </submittedName>
</protein>
<name>A0AAN8JF62_PATCE</name>
<evidence type="ECO:0000256" key="1">
    <source>
        <dbReference type="SAM" id="MobiDB-lite"/>
    </source>
</evidence>
<evidence type="ECO:0000313" key="3">
    <source>
        <dbReference type="Proteomes" id="UP001347796"/>
    </source>
</evidence>
<organism evidence="2 3">
    <name type="scientific">Patella caerulea</name>
    <name type="common">Rayed Mediterranean limpet</name>
    <dbReference type="NCBI Taxonomy" id="87958"/>
    <lineage>
        <taxon>Eukaryota</taxon>
        <taxon>Metazoa</taxon>
        <taxon>Spiralia</taxon>
        <taxon>Lophotrochozoa</taxon>
        <taxon>Mollusca</taxon>
        <taxon>Gastropoda</taxon>
        <taxon>Patellogastropoda</taxon>
        <taxon>Patelloidea</taxon>
        <taxon>Patellidae</taxon>
        <taxon>Patella</taxon>
    </lineage>
</organism>
<proteinExistence type="predicted"/>
<feature type="region of interest" description="Disordered" evidence="1">
    <location>
        <begin position="138"/>
        <end position="169"/>
    </location>
</feature>
<comment type="caution">
    <text evidence="2">The sequence shown here is derived from an EMBL/GenBank/DDBJ whole genome shotgun (WGS) entry which is preliminary data.</text>
</comment>
<accession>A0AAN8JF62</accession>
<evidence type="ECO:0000313" key="2">
    <source>
        <dbReference type="EMBL" id="KAK6175795.1"/>
    </source>
</evidence>
<dbReference type="Proteomes" id="UP001347796">
    <property type="component" value="Unassembled WGS sequence"/>
</dbReference>
<feature type="compositionally biased region" description="Basic residues" evidence="1">
    <location>
        <begin position="148"/>
        <end position="169"/>
    </location>
</feature>
<gene>
    <name evidence="2" type="ORF">SNE40_014185</name>
</gene>
<reference evidence="2 3" key="1">
    <citation type="submission" date="2024-01" db="EMBL/GenBank/DDBJ databases">
        <title>The genome of the rayed Mediterranean limpet Patella caerulea (Linnaeus, 1758).</title>
        <authorList>
            <person name="Anh-Thu Weber A."/>
            <person name="Halstead-Nussloch G."/>
        </authorList>
    </citation>
    <scope>NUCLEOTIDE SEQUENCE [LARGE SCALE GENOMIC DNA]</scope>
    <source>
        <strain evidence="2">AATW-2023a</strain>
        <tissue evidence="2">Whole specimen</tissue>
    </source>
</reference>
<sequence length="169" mass="19365">MHYRQKADECLDDFVNRCNLQALKCEFSPAELNERIIEQLIASTPILDFQKEFLQKDKGFTMDQTLAFGRTYEAAESHIKGIQSIGATPSVDYVQKDSHPACTSCGTHHSKRRRQACPAYGTKFTTCGKNNHWSNVCRSSSQNAPIRHSSRRLSRTRHSQRQRMKLMLT</sequence>